<keyword evidence="7 11" id="KW-0675">Receptor</keyword>
<evidence type="ECO:0000256" key="1">
    <source>
        <dbReference type="ARBA" id="ARBA00004167"/>
    </source>
</evidence>
<gene>
    <name evidence="11" type="ORF">AV530_016673</name>
</gene>
<comment type="similarity">
    <text evidence="2">Belongs to the CD200R family.</text>
</comment>
<dbReference type="Pfam" id="PF07686">
    <property type="entry name" value="V-set"/>
    <property type="match status" value="1"/>
</dbReference>
<evidence type="ECO:0000256" key="4">
    <source>
        <dbReference type="ARBA" id="ARBA00022989"/>
    </source>
</evidence>
<dbReference type="GO" id="GO:0150077">
    <property type="term" value="P:regulation of neuroinflammatory response"/>
    <property type="evidence" value="ECO:0007669"/>
    <property type="project" value="InterPro"/>
</dbReference>
<keyword evidence="6" id="KW-1015">Disulfide bond</keyword>
<evidence type="ECO:0000256" key="5">
    <source>
        <dbReference type="ARBA" id="ARBA00023136"/>
    </source>
</evidence>
<dbReference type="SMART" id="SM00409">
    <property type="entry name" value="IG"/>
    <property type="match status" value="1"/>
</dbReference>
<dbReference type="InterPro" id="IPR003599">
    <property type="entry name" value="Ig_sub"/>
</dbReference>
<evidence type="ECO:0000256" key="2">
    <source>
        <dbReference type="ARBA" id="ARBA00008215"/>
    </source>
</evidence>
<reference evidence="11 12" key="1">
    <citation type="submission" date="2016-02" db="EMBL/GenBank/DDBJ databases">
        <title>Band-tailed pigeon sequencing and assembly.</title>
        <authorList>
            <person name="Soares A.E."/>
            <person name="Novak B.J."/>
            <person name="Rice E.S."/>
            <person name="O'Connell B."/>
            <person name="Chang D."/>
            <person name="Weber S."/>
            <person name="Shapiro B."/>
        </authorList>
    </citation>
    <scope>NUCLEOTIDE SEQUENCE [LARGE SCALE GENOMIC DNA]</scope>
    <source>
        <strain evidence="11">BTP2013</strain>
        <tissue evidence="11">Blood</tissue>
    </source>
</reference>
<dbReference type="InterPro" id="IPR040012">
    <property type="entry name" value="CD200R"/>
</dbReference>
<evidence type="ECO:0000256" key="6">
    <source>
        <dbReference type="ARBA" id="ARBA00023157"/>
    </source>
</evidence>
<keyword evidence="5 9" id="KW-0472">Membrane</keyword>
<dbReference type="Gene3D" id="2.60.40.10">
    <property type="entry name" value="Immunoglobulins"/>
    <property type="match status" value="2"/>
</dbReference>
<evidence type="ECO:0000313" key="11">
    <source>
        <dbReference type="EMBL" id="OPJ66656.1"/>
    </source>
</evidence>
<feature type="domain" description="Ig-like" evidence="10">
    <location>
        <begin position="23"/>
        <end position="130"/>
    </location>
</feature>
<dbReference type="InterPro" id="IPR007110">
    <property type="entry name" value="Ig-like_dom"/>
</dbReference>
<dbReference type="Proteomes" id="UP000190648">
    <property type="component" value="Unassembled WGS sequence"/>
</dbReference>
<protein>
    <submittedName>
        <fullName evidence="11">Cell surface glycoprotein CD200 receptor 1-A-like</fullName>
    </submittedName>
</protein>
<dbReference type="PANTHER" id="PTHR21462">
    <property type="entry name" value="CELL SURFACE GLYCOPROTEIN OX2 RECEPTOR PRECURSOR"/>
    <property type="match status" value="1"/>
</dbReference>
<dbReference type="EMBL" id="LSYS01009367">
    <property type="protein sequence ID" value="OPJ66656.1"/>
    <property type="molecule type" value="Genomic_DNA"/>
</dbReference>
<dbReference type="AlphaFoldDB" id="A0A1V4J361"/>
<dbReference type="InterPro" id="IPR013162">
    <property type="entry name" value="CD80_C2-set"/>
</dbReference>
<comment type="caution">
    <text evidence="11">The sequence shown here is derived from an EMBL/GenBank/DDBJ whole genome shotgun (WGS) entry which is preliminary data.</text>
</comment>
<evidence type="ECO:0000256" key="8">
    <source>
        <dbReference type="ARBA" id="ARBA00023180"/>
    </source>
</evidence>
<dbReference type="PANTHER" id="PTHR21462:SF2">
    <property type="entry name" value="CELL SURFACE GLYCOPROTEIN CD200 RECEPTOR 2"/>
    <property type="match status" value="1"/>
</dbReference>
<dbReference type="STRING" id="372326.A0A1V4J361"/>
<dbReference type="InterPro" id="IPR013783">
    <property type="entry name" value="Ig-like_fold"/>
</dbReference>
<keyword evidence="4 9" id="KW-1133">Transmembrane helix</keyword>
<sequence>MKAGADMKIAGKTVCVFVLLIITKVMRTVGNNRVSATVGNSSVLVCSLKSNTTLVTWKISPKTGGFCTLGYRADQNKTDRTNCSDSVNWKFRPDQDPALEIRQVGIVHEGNYTCEVVATEGNFHRTYHLTVLVPPRLTLHCDDHGNPVCEAEAGKPPAQISWDLESNSTPREEVHDDGTVTVVSTFTAHGTNVTNTICVVSHPAGNQSKSIACHPSKNGFYLHVTIILCVLIIITFTAVICYFKLHSDRPCRKLDPPETDLTHSPQDDTMEVEPYTTYVQKENVIYNSVSDLTVGQNLPQGLSPAT</sequence>
<proteinExistence type="inferred from homology"/>
<evidence type="ECO:0000256" key="3">
    <source>
        <dbReference type="ARBA" id="ARBA00022692"/>
    </source>
</evidence>
<comment type="subcellular location">
    <subcellularLocation>
        <location evidence="1">Membrane</location>
        <topology evidence="1">Single-pass membrane protein</topology>
    </subcellularLocation>
</comment>
<dbReference type="InterPro" id="IPR036179">
    <property type="entry name" value="Ig-like_dom_sf"/>
</dbReference>
<keyword evidence="3 9" id="KW-0812">Transmembrane</keyword>
<keyword evidence="8" id="KW-0325">Glycoprotein</keyword>
<keyword evidence="12" id="KW-1185">Reference proteome</keyword>
<dbReference type="InterPro" id="IPR013106">
    <property type="entry name" value="Ig_V-set"/>
</dbReference>
<name>A0A1V4J361_PATFA</name>
<dbReference type="Pfam" id="PF08205">
    <property type="entry name" value="C2-set_2"/>
    <property type="match status" value="1"/>
</dbReference>
<dbReference type="OrthoDB" id="8915654at2759"/>
<accession>A0A1V4J361</accession>
<evidence type="ECO:0000256" key="9">
    <source>
        <dbReference type="SAM" id="Phobius"/>
    </source>
</evidence>
<feature type="transmembrane region" description="Helical" evidence="9">
    <location>
        <begin position="220"/>
        <end position="243"/>
    </location>
</feature>
<dbReference type="PROSITE" id="PS50835">
    <property type="entry name" value="IG_LIKE"/>
    <property type="match status" value="1"/>
</dbReference>
<dbReference type="SUPFAM" id="SSF48726">
    <property type="entry name" value="Immunoglobulin"/>
    <property type="match status" value="2"/>
</dbReference>
<organism evidence="11 12">
    <name type="scientific">Patagioenas fasciata monilis</name>
    <dbReference type="NCBI Taxonomy" id="372326"/>
    <lineage>
        <taxon>Eukaryota</taxon>
        <taxon>Metazoa</taxon>
        <taxon>Chordata</taxon>
        <taxon>Craniata</taxon>
        <taxon>Vertebrata</taxon>
        <taxon>Euteleostomi</taxon>
        <taxon>Archelosauria</taxon>
        <taxon>Archosauria</taxon>
        <taxon>Dinosauria</taxon>
        <taxon>Saurischia</taxon>
        <taxon>Theropoda</taxon>
        <taxon>Coelurosauria</taxon>
        <taxon>Aves</taxon>
        <taxon>Neognathae</taxon>
        <taxon>Neoaves</taxon>
        <taxon>Columbimorphae</taxon>
        <taxon>Columbiformes</taxon>
        <taxon>Columbidae</taxon>
        <taxon>Patagioenas</taxon>
    </lineage>
</organism>
<evidence type="ECO:0000313" key="12">
    <source>
        <dbReference type="Proteomes" id="UP000190648"/>
    </source>
</evidence>
<evidence type="ECO:0000256" key="7">
    <source>
        <dbReference type="ARBA" id="ARBA00023170"/>
    </source>
</evidence>
<evidence type="ECO:0000259" key="10">
    <source>
        <dbReference type="PROSITE" id="PS50835"/>
    </source>
</evidence>
<dbReference type="GO" id="GO:0009897">
    <property type="term" value="C:external side of plasma membrane"/>
    <property type="evidence" value="ECO:0007669"/>
    <property type="project" value="TreeGrafter"/>
</dbReference>
<dbReference type="GO" id="GO:0038023">
    <property type="term" value="F:signaling receptor activity"/>
    <property type="evidence" value="ECO:0007669"/>
    <property type="project" value="InterPro"/>
</dbReference>